<dbReference type="EMBL" id="DF973576">
    <property type="protein sequence ID" value="GAU35119.1"/>
    <property type="molecule type" value="Genomic_DNA"/>
</dbReference>
<organism evidence="2 3">
    <name type="scientific">Trifolium subterraneum</name>
    <name type="common">Subterranean clover</name>
    <dbReference type="NCBI Taxonomy" id="3900"/>
    <lineage>
        <taxon>Eukaryota</taxon>
        <taxon>Viridiplantae</taxon>
        <taxon>Streptophyta</taxon>
        <taxon>Embryophyta</taxon>
        <taxon>Tracheophyta</taxon>
        <taxon>Spermatophyta</taxon>
        <taxon>Magnoliopsida</taxon>
        <taxon>eudicotyledons</taxon>
        <taxon>Gunneridae</taxon>
        <taxon>Pentapetalae</taxon>
        <taxon>rosids</taxon>
        <taxon>fabids</taxon>
        <taxon>Fabales</taxon>
        <taxon>Fabaceae</taxon>
        <taxon>Papilionoideae</taxon>
        <taxon>50 kb inversion clade</taxon>
        <taxon>NPAAA clade</taxon>
        <taxon>Hologalegina</taxon>
        <taxon>IRL clade</taxon>
        <taxon>Trifolieae</taxon>
        <taxon>Trifolium</taxon>
    </lineage>
</organism>
<dbReference type="PANTHER" id="PTHR34223:SF51">
    <property type="entry name" value="OS06G0556300 PROTEIN"/>
    <property type="match status" value="1"/>
</dbReference>
<sequence length="480" mass="54298">MIQRKTRKRRGIETSEDKSSDLPNCILIHILSFLNTKDAVGTCILSKRWKHIWKYIPTLTFHYSDFSTLKNFDKFVSGVLSLRDNSIVMHTIDFDRNGSINSGLLKKVAYYVLSHNVKLLRFRIDVKGDIGHILPCISSCQTLTSLKLSVSPKGRYNYGRTLFPKSLSLTALTCLHLGNFAFCAGDDGRIEPFSAFNSLNSLIIDNCTVKDARILCITSEKLVSLTMRNLSFDVYQIEISAPSLCTFSFIGIPYQKFRGSSLSSVEQVNIDAEMLANYSEPPLVLLSWLCDLANIKSLTVSPSTLQILSFVPDILKDKLLSPSLMRSLKSLKVKLKPLSYGLSLALKIVNLEKELKAEFNPSSLIPDGILDLLLKNSPSADVDIVECSRIDESFDQLAPFSSSLFPEFLQPSSDEHVVHDLYRRVQHLKQVKLQTNKYIELAMKEKISWEMEELLALRNHVMMFSKTIDVIERQIKDARN</sequence>
<dbReference type="AlphaFoldDB" id="A0A2Z6NUD0"/>
<dbReference type="OrthoDB" id="1848700at2759"/>
<dbReference type="Gene3D" id="1.20.1280.50">
    <property type="match status" value="1"/>
</dbReference>
<proteinExistence type="predicted"/>
<dbReference type="InterPro" id="IPR053781">
    <property type="entry name" value="F-box_AtFBL13-like"/>
</dbReference>
<dbReference type="InterPro" id="IPR036047">
    <property type="entry name" value="F-box-like_dom_sf"/>
</dbReference>
<dbReference type="InterPro" id="IPR053197">
    <property type="entry name" value="F-box_SCFL_complex_component"/>
</dbReference>
<dbReference type="InterPro" id="IPR001810">
    <property type="entry name" value="F-box_dom"/>
</dbReference>
<gene>
    <name evidence="2" type="ORF">TSUD_162240</name>
</gene>
<name>A0A2Z6NUD0_TRISU</name>
<protein>
    <recommendedName>
        <fullName evidence="1">F-box domain-containing protein</fullName>
    </recommendedName>
</protein>
<evidence type="ECO:0000313" key="3">
    <source>
        <dbReference type="Proteomes" id="UP000242715"/>
    </source>
</evidence>
<evidence type="ECO:0000259" key="1">
    <source>
        <dbReference type="Pfam" id="PF00646"/>
    </source>
</evidence>
<dbReference type="Pfam" id="PF00646">
    <property type="entry name" value="F-box"/>
    <property type="match status" value="1"/>
</dbReference>
<evidence type="ECO:0000313" key="2">
    <source>
        <dbReference type="EMBL" id="GAU35119.1"/>
    </source>
</evidence>
<dbReference type="SUPFAM" id="SSF81383">
    <property type="entry name" value="F-box domain"/>
    <property type="match status" value="1"/>
</dbReference>
<reference evidence="3" key="1">
    <citation type="journal article" date="2017" name="Front. Plant Sci.">
        <title>Climate Clever Clovers: New Paradigm to Reduce the Environmental Footprint of Ruminants by Breeding Low Methanogenic Forages Utilizing Haplotype Variation.</title>
        <authorList>
            <person name="Kaur P."/>
            <person name="Appels R."/>
            <person name="Bayer P.E."/>
            <person name="Keeble-Gagnere G."/>
            <person name="Wang J."/>
            <person name="Hirakawa H."/>
            <person name="Shirasawa K."/>
            <person name="Vercoe P."/>
            <person name="Stefanova K."/>
            <person name="Durmic Z."/>
            <person name="Nichols P."/>
            <person name="Revell C."/>
            <person name="Isobe S.N."/>
            <person name="Edwards D."/>
            <person name="Erskine W."/>
        </authorList>
    </citation>
    <scope>NUCLEOTIDE SEQUENCE [LARGE SCALE GENOMIC DNA]</scope>
    <source>
        <strain evidence="3">cv. Daliak</strain>
    </source>
</reference>
<accession>A0A2Z6NUD0</accession>
<dbReference type="Proteomes" id="UP000242715">
    <property type="component" value="Unassembled WGS sequence"/>
</dbReference>
<dbReference type="PANTHER" id="PTHR34223">
    <property type="entry name" value="OS11G0201299 PROTEIN"/>
    <property type="match status" value="1"/>
</dbReference>
<dbReference type="CDD" id="cd22160">
    <property type="entry name" value="F-box_AtFBL13-like"/>
    <property type="match status" value="1"/>
</dbReference>
<keyword evidence="3" id="KW-1185">Reference proteome</keyword>
<feature type="domain" description="F-box" evidence="1">
    <location>
        <begin position="20"/>
        <end position="55"/>
    </location>
</feature>